<dbReference type="PANTHER" id="PTHR12854">
    <property type="entry name" value="ATAXIN 2-RELATED"/>
    <property type="match status" value="1"/>
</dbReference>
<gene>
    <name evidence="3" type="ORF">AQUCO_01100036v1</name>
</gene>
<dbReference type="InterPro" id="IPR045117">
    <property type="entry name" value="ATXN2-like"/>
</dbReference>
<proteinExistence type="predicted"/>
<dbReference type="InParanoid" id="A0A2G5E592"/>
<protein>
    <recommendedName>
        <fullName evidence="2">Ataxin 2 SM domain-containing protein</fullName>
    </recommendedName>
</protein>
<dbReference type="OrthoDB" id="2275718at2759"/>
<feature type="compositionally biased region" description="Basic and acidic residues" evidence="1">
    <location>
        <begin position="301"/>
        <end position="310"/>
    </location>
</feature>
<keyword evidence="4" id="KW-1185">Reference proteome</keyword>
<dbReference type="AlphaFoldDB" id="A0A2G5E592"/>
<dbReference type="FunCoup" id="A0A2G5E592">
    <property type="interactions" value="1464"/>
</dbReference>
<dbReference type="STRING" id="218851.A0A2G5E592"/>
<sequence>MGCKTRDVSSSSSSSSALKDALLFTTICMIGSPVEVQVHDGSIYSGIFHTACFHNDYGIVLKKAKIIKKGQRKTNFANDSVVDTLLVDSRDIVQVVAKGILLPAEGIVGNVPGEDVKGIARSAKSLEGLESELGSLISRRKSLKATKNSRQSSISNRNENKPVCGSANKSVRDRSRSKVVKGQSKRDYAAKSLQTAEEVEKGKLDRTHSTKIVEATTAPVGRVAEGQVGKDHQSQGKKYEPYQKFGSHKDNAIHEVQVSGFVANARLPQLQSLSSVQVDACKSLSDGPSYTSAVPLLVKPDTQDFDRPASKDSLNVPSPSHLSTSQSASQNLSIASKEPVSNTTSKEFKLNPGAKTFMPKFSVPKLESLPAATSMDFISNNTPMVPVAVEPPENGIIHFAARSSMPPKFVPYNSLVASNGDNATQYSQPIVGHAGNRLQSVRCVSQHNPLQAGPAYAHPSSQAVMVSRSGQLVYMHPMSHDLIQSSTIPAPASVRPQLTSQILLPKHQGSATTQALQVCVTQPPFVVGGQQPYAMASNILFSQPNFPAVRPIPIPGANGHFAKFL</sequence>
<feature type="compositionally biased region" description="Polar residues" evidence="1">
    <location>
        <begin position="145"/>
        <end position="157"/>
    </location>
</feature>
<feature type="region of interest" description="Disordered" evidence="1">
    <location>
        <begin position="141"/>
        <end position="204"/>
    </location>
</feature>
<dbReference type="EMBL" id="KZ305028">
    <property type="protein sequence ID" value="PIA50938.1"/>
    <property type="molecule type" value="Genomic_DNA"/>
</dbReference>
<accession>A0A2G5E592</accession>
<feature type="compositionally biased region" description="Polar residues" evidence="1">
    <location>
        <begin position="312"/>
        <end position="345"/>
    </location>
</feature>
<name>A0A2G5E592_AQUCA</name>
<dbReference type="GO" id="GO:0003729">
    <property type="term" value="F:mRNA binding"/>
    <property type="evidence" value="ECO:0007669"/>
    <property type="project" value="TreeGrafter"/>
</dbReference>
<dbReference type="Pfam" id="PF14438">
    <property type="entry name" value="SM-ATX"/>
    <property type="match status" value="1"/>
</dbReference>
<dbReference type="Proteomes" id="UP000230069">
    <property type="component" value="Unassembled WGS sequence"/>
</dbReference>
<organism evidence="3 4">
    <name type="scientific">Aquilegia coerulea</name>
    <name type="common">Rocky mountain columbine</name>
    <dbReference type="NCBI Taxonomy" id="218851"/>
    <lineage>
        <taxon>Eukaryota</taxon>
        <taxon>Viridiplantae</taxon>
        <taxon>Streptophyta</taxon>
        <taxon>Embryophyta</taxon>
        <taxon>Tracheophyta</taxon>
        <taxon>Spermatophyta</taxon>
        <taxon>Magnoliopsida</taxon>
        <taxon>Ranunculales</taxon>
        <taxon>Ranunculaceae</taxon>
        <taxon>Thalictroideae</taxon>
        <taxon>Aquilegia</taxon>
    </lineage>
</organism>
<reference evidence="3 4" key="1">
    <citation type="submission" date="2017-09" db="EMBL/GenBank/DDBJ databases">
        <title>WGS assembly of Aquilegia coerulea Goldsmith.</title>
        <authorList>
            <person name="Hodges S."/>
            <person name="Kramer E."/>
            <person name="Nordborg M."/>
            <person name="Tomkins J."/>
            <person name="Borevitz J."/>
            <person name="Derieg N."/>
            <person name="Yan J."/>
            <person name="Mihaltcheva S."/>
            <person name="Hayes R.D."/>
            <person name="Rokhsar D."/>
        </authorList>
    </citation>
    <scope>NUCLEOTIDE SEQUENCE [LARGE SCALE GENOMIC DNA]</scope>
    <source>
        <strain evidence="4">cv. Goldsmith</strain>
    </source>
</reference>
<evidence type="ECO:0000259" key="2">
    <source>
        <dbReference type="Pfam" id="PF14438"/>
    </source>
</evidence>
<dbReference type="PANTHER" id="PTHR12854:SF12">
    <property type="entry name" value="POLYADENYLATE-BINDING PROTEIN INTERACTING PROTEIN"/>
    <property type="match status" value="1"/>
</dbReference>
<dbReference type="GO" id="GO:0010494">
    <property type="term" value="C:cytoplasmic stress granule"/>
    <property type="evidence" value="ECO:0007669"/>
    <property type="project" value="TreeGrafter"/>
</dbReference>
<dbReference type="GO" id="GO:0034063">
    <property type="term" value="P:stress granule assembly"/>
    <property type="evidence" value="ECO:0007669"/>
    <property type="project" value="TreeGrafter"/>
</dbReference>
<feature type="region of interest" description="Disordered" evidence="1">
    <location>
        <begin position="301"/>
        <end position="351"/>
    </location>
</feature>
<feature type="domain" description="Ataxin 2 SM" evidence="2">
    <location>
        <begin position="20"/>
        <end position="98"/>
    </location>
</feature>
<evidence type="ECO:0000313" key="4">
    <source>
        <dbReference type="Proteomes" id="UP000230069"/>
    </source>
</evidence>
<evidence type="ECO:0000313" key="3">
    <source>
        <dbReference type="EMBL" id="PIA50938.1"/>
    </source>
</evidence>
<evidence type="ECO:0000256" key="1">
    <source>
        <dbReference type="SAM" id="MobiDB-lite"/>
    </source>
</evidence>
<dbReference type="InterPro" id="IPR025852">
    <property type="entry name" value="SM_dom_ATX"/>
</dbReference>